<feature type="region of interest" description="Disordered" evidence="1">
    <location>
        <begin position="1"/>
        <end position="22"/>
    </location>
</feature>
<feature type="compositionally biased region" description="Basic residues" evidence="1">
    <location>
        <begin position="10"/>
        <end position="22"/>
    </location>
</feature>
<sequence>MNFKKVSSEKKKRQKGGERKKLRSVQNIFRCQTGQYSNGGTNTVCDQIIGNSGRGKCRVGGEEIGSFHLKKLFCCRYMHLTEQFRRIVLSNSAQSCTDLQGWRINQRTFSAVFVVSQHQAAFA</sequence>
<dbReference type="AlphaFoldDB" id="A0A521FZY9"/>
<evidence type="ECO:0000313" key="2">
    <source>
        <dbReference type="EMBL" id="TAA74320.1"/>
    </source>
</evidence>
<evidence type="ECO:0000256" key="1">
    <source>
        <dbReference type="SAM" id="MobiDB-lite"/>
    </source>
</evidence>
<protein>
    <submittedName>
        <fullName evidence="2">Uncharacterized protein</fullName>
    </submittedName>
</protein>
<gene>
    <name evidence="2" type="ORF">CDV28_13016</name>
</gene>
<comment type="caution">
    <text evidence="2">The sequence shown here is derived from an EMBL/GenBank/DDBJ whole genome shotgun (WGS) entry which is preliminary data.</text>
</comment>
<dbReference type="EMBL" id="NQJD01000030">
    <property type="protein sequence ID" value="TAA74320.1"/>
    <property type="molecule type" value="Genomic_DNA"/>
</dbReference>
<keyword evidence="3" id="KW-1185">Reference proteome</keyword>
<reference evidence="2" key="1">
    <citation type="submission" date="2017-07" db="EMBL/GenBank/DDBJ databases">
        <title>The cable genome - Insights into the physiology and evolution of filamentous bacteria capable of sulfide oxidation via long distance electron transfer.</title>
        <authorList>
            <person name="Thorup C."/>
            <person name="Bjerg J.T."/>
            <person name="Schreiber L."/>
            <person name="Nielsen L.P."/>
            <person name="Kjeldsen K.U."/>
            <person name="Boesen T."/>
            <person name="Boggild A."/>
            <person name="Meysman F."/>
            <person name="Geelhoed J."/>
            <person name="Schramm A."/>
        </authorList>
    </citation>
    <scope>NUCLEOTIDE SEQUENCE [LARGE SCALE GENOMIC DNA]</scope>
    <source>
        <strain evidence="2">GS</strain>
    </source>
</reference>
<organism evidence="2 3">
    <name type="scientific">Candidatus Electronema aureum</name>
    <dbReference type="NCBI Taxonomy" id="2005002"/>
    <lineage>
        <taxon>Bacteria</taxon>
        <taxon>Pseudomonadati</taxon>
        <taxon>Thermodesulfobacteriota</taxon>
        <taxon>Desulfobulbia</taxon>
        <taxon>Desulfobulbales</taxon>
        <taxon>Desulfobulbaceae</taxon>
        <taxon>Candidatus Electronema</taxon>
    </lineage>
</organism>
<accession>A0A521FZY9</accession>
<name>A0A521FZY9_9BACT</name>
<dbReference type="Proteomes" id="UP000316238">
    <property type="component" value="Unassembled WGS sequence"/>
</dbReference>
<evidence type="ECO:0000313" key="3">
    <source>
        <dbReference type="Proteomes" id="UP000316238"/>
    </source>
</evidence>
<proteinExistence type="predicted"/>